<evidence type="ECO:0000259" key="2">
    <source>
        <dbReference type="SMART" id="SM00642"/>
    </source>
</evidence>
<dbReference type="PANTHER" id="PTHR10357:SF179">
    <property type="entry name" value="NEUTRAL AND BASIC AMINO ACID TRANSPORT PROTEIN RBAT"/>
    <property type="match status" value="1"/>
</dbReference>
<dbReference type="CDD" id="cd11332">
    <property type="entry name" value="AmyAc_OligoGlu_TS"/>
    <property type="match status" value="1"/>
</dbReference>
<dbReference type="InterPro" id="IPR006047">
    <property type="entry name" value="GH13_cat_dom"/>
</dbReference>
<sequence>MSTSEGPSTPWWRTAAIYQVYPRSFADGNGDGEGDLAGIRARLPHLAELGVDAVWFTPWYPSPQADGGYDVADYRDIDPRFGTRAEAEQLIGAAHALGLRVIVDIVPNHCSHQHPWFTSALAAGPGSPERSRFWFRPGRGPDGERPPNNWQSRFGGPAWTRVTEPDGSPGEWYLHLYSAEQPDLNWDNPDVRAEFEDVLRFWLDRGVDGLRIDVADGLVKDPALPDVPDPVDETDLPYSDQEGLHEIYRSWRKITDSYPGDRVLVGEMWLPDLRRTTRYLRQDELHSAFNFDFLVCPWDGDRFRAVIDKTLREHEAVGAPAAWVLSNHDVTRPVTRYGRAGDTGFTFADRRHGTPVDRDLGTRRARAAALLAMALPGGLYVYQGEELGLWEIEDIPDELRQDPVWARTRGADPGRDGCRVPMPWSGTAPPFGFSPEGATRSPWLPQPAEWAGYTVAAQQQDPDSVLALYRAGLRLRRTEPALRTGRLRWLDQPDGVLAFTRDPGFACLVNFSDRPVPLPAGQRLLLASSPLVAGALPANTTAWLHTTVDGQAS</sequence>
<dbReference type="GO" id="GO:0004556">
    <property type="term" value="F:alpha-amylase activity"/>
    <property type="evidence" value="ECO:0007669"/>
    <property type="project" value="TreeGrafter"/>
</dbReference>
<feature type="domain" description="Glycosyl hydrolase family 13 catalytic" evidence="2">
    <location>
        <begin position="19"/>
        <end position="415"/>
    </location>
</feature>
<evidence type="ECO:0000256" key="1">
    <source>
        <dbReference type="ARBA" id="ARBA00008061"/>
    </source>
</evidence>
<gene>
    <name evidence="3" type="ORF">LX83_006653</name>
</gene>
<dbReference type="AlphaFoldDB" id="A0AAE3GLM7"/>
<dbReference type="Proteomes" id="UP001206128">
    <property type="component" value="Unassembled WGS sequence"/>
</dbReference>
<protein>
    <submittedName>
        <fullName evidence="3">Alpha-glucosidase</fullName>
    </submittedName>
</protein>
<proteinExistence type="inferred from homology"/>
<dbReference type="SMART" id="SM00642">
    <property type="entry name" value="Aamy"/>
    <property type="match status" value="1"/>
</dbReference>
<dbReference type="Gene3D" id="3.90.400.10">
    <property type="entry name" value="Oligo-1,6-glucosidase, Domain 2"/>
    <property type="match status" value="1"/>
</dbReference>
<evidence type="ECO:0000313" key="4">
    <source>
        <dbReference type="Proteomes" id="UP001206128"/>
    </source>
</evidence>
<evidence type="ECO:0000313" key="3">
    <source>
        <dbReference type="EMBL" id="MCP2169767.1"/>
    </source>
</evidence>
<name>A0AAE3GLM7_9PSEU</name>
<organism evidence="3 4">
    <name type="scientific">Goodfellowiella coeruleoviolacea</name>
    <dbReference type="NCBI Taxonomy" id="334858"/>
    <lineage>
        <taxon>Bacteria</taxon>
        <taxon>Bacillati</taxon>
        <taxon>Actinomycetota</taxon>
        <taxon>Actinomycetes</taxon>
        <taxon>Pseudonocardiales</taxon>
        <taxon>Pseudonocardiaceae</taxon>
        <taxon>Goodfellowiella</taxon>
    </lineage>
</organism>
<dbReference type="EMBL" id="JAMTCK010000020">
    <property type="protein sequence ID" value="MCP2169767.1"/>
    <property type="molecule type" value="Genomic_DNA"/>
</dbReference>
<dbReference type="Pfam" id="PF00128">
    <property type="entry name" value="Alpha-amylase"/>
    <property type="match status" value="1"/>
</dbReference>
<accession>A0AAE3GLM7</accession>
<dbReference type="RefSeq" id="WP_253779025.1">
    <property type="nucleotide sequence ID" value="NZ_JAMTCK010000020.1"/>
</dbReference>
<keyword evidence="4" id="KW-1185">Reference proteome</keyword>
<comment type="similarity">
    <text evidence="1">Belongs to the glycosyl hydrolase 13 family.</text>
</comment>
<dbReference type="PANTHER" id="PTHR10357">
    <property type="entry name" value="ALPHA-AMYLASE FAMILY MEMBER"/>
    <property type="match status" value="1"/>
</dbReference>
<dbReference type="InterPro" id="IPR045857">
    <property type="entry name" value="O16G_dom_2"/>
</dbReference>
<comment type="caution">
    <text evidence="3">The sequence shown here is derived from an EMBL/GenBank/DDBJ whole genome shotgun (WGS) entry which is preliminary data.</text>
</comment>
<dbReference type="GO" id="GO:0009313">
    <property type="term" value="P:oligosaccharide catabolic process"/>
    <property type="evidence" value="ECO:0007669"/>
    <property type="project" value="TreeGrafter"/>
</dbReference>
<dbReference type="Gene3D" id="3.20.20.80">
    <property type="entry name" value="Glycosidases"/>
    <property type="match status" value="1"/>
</dbReference>
<dbReference type="InterPro" id="IPR017853">
    <property type="entry name" value="GH"/>
</dbReference>
<dbReference type="SUPFAM" id="SSF51445">
    <property type="entry name" value="(Trans)glycosidases"/>
    <property type="match status" value="1"/>
</dbReference>
<reference evidence="3" key="1">
    <citation type="submission" date="2022-06" db="EMBL/GenBank/DDBJ databases">
        <title>Genomic Encyclopedia of Archaeal and Bacterial Type Strains, Phase II (KMG-II): from individual species to whole genera.</title>
        <authorList>
            <person name="Goeker M."/>
        </authorList>
    </citation>
    <scope>NUCLEOTIDE SEQUENCE</scope>
    <source>
        <strain evidence="3">DSM 43935</strain>
    </source>
</reference>